<dbReference type="InterPro" id="IPR056594">
    <property type="entry name" value="AT5G49610-like_b-prop"/>
</dbReference>
<dbReference type="PANTHER" id="PTHR32133">
    <property type="entry name" value="OS07G0120400 PROTEIN"/>
    <property type="match status" value="1"/>
</dbReference>
<name>A0A3L6SY38_PANMI</name>
<dbReference type="InterPro" id="IPR001810">
    <property type="entry name" value="F-box_dom"/>
</dbReference>
<feature type="domain" description="F-box" evidence="1">
    <location>
        <begin position="5"/>
        <end position="48"/>
    </location>
</feature>
<dbReference type="PANTHER" id="PTHR32133:SF392">
    <property type="entry name" value="F-BOX DOMAIN-CONTAINING PROTEIN"/>
    <property type="match status" value="1"/>
</dbReference>
<organism evidence="2 3">
    <name type="scientific">Panicum miliaceum</name>
    <name type="common">Proso millet</name>
    <name type="synonym">Broomcorn millet</name>
    <dbReference type="NCBI Taxonomy" id="4540"/>
    <lineage>
        <taxon>Eukaryota</taxon>
        <taxon>Viridiplantae</taxon>
        <taxon>Streptophyta</taxon>
        <taxon>Embryophyta</taxon>
        <taxon>Tracheophyta</taxon>
        <taxon>Spermatophyta</taxon>
        <taxon>Magnoliopsida</taxon>
        <taxon>Liliopsida</taxon>
        <taxon>Poales</taxon>
        <taxon>Poaceae</taxon>
        <taxon>PACMAD clade</taxon>
        <taxon>Panicoideae</taxon>
        <taxon>Panicodae</taxon>
        <taxon>Paniceae</taxon>
        <taxon>Panicinae</taxon>
        <taxon>Panicum</taxon>
        <taxon>Panicum sect. Panicum</taxon>
    </lineage>
</organism>
<reference evidence="3" key="1">
    <citation type="journal article" date="2019" name="Nat. Commun.">
        <title>The genome of broomcorn millet.</title>
        <authorList>
            <person name="Zou C."/>
            <person name="Miki D."/>
            <person name="Li D."/>
            <person name="Tang Q."/>
            <person name="Xiao L."/>
            <person name="Rajput S."/>
            <person name="Deng P."/>
            <person name="Jia W."/>
            <person name="Huang R."/>
            <person name="Zhang M."/>
            <person name="Sun Y."/>
            <person name="Hu J."/>
            <person name="Fu X."/>
            <person name="Schnable P.S."/>
            <person name="Li F."/>
            <person name="Zhang H."/>
            <person name="Feng B."/>
            <person name="Zhu X."/>
            <person name="Liu R."/>
            <person name="Schnable J.C."/>
            <person name="Zhu J.-K."/>
            <person name="Zhang H."/>
        </authorList>
    </citation>
    <scope>NUCLEOTIDE SEQUENCE [LARGE SCALE GENOMIC DNA]</scope>
</reference>
<dbReference type="OrthoDB" id="588921at2759"/>
<accession>A0A3L6SY38</accession>
<protein>
    <recommendedName>
        <fullName evidence="1">F-box domain-containing protein</fullName>
    </recommendedName>
</protein>
<dbReference type="Pfam" id="PF00646">
    <property type="entry name" value="F-box"/>
    <property type="match status" value="1"/>
</dbReference>
<proteinExistence type="predicted"/>
<dbReference type="AlphaFoldDB" id="A0A3L6SY38"/>
<dbReference type="SUPFAM" id="SSF81383">
    <property type="entry name" value="F-box domain"/>
    <property type="match status" value="1"/>
</dbReference>
<evidence type="ECO:0000313" key="2">
    <source>
        <dbReference type="EMBL" id="RLN28596.1"/>
    </source>
</evidence>
<evidence type="ECO:0000313" key="3">
    <source>
        <dbReference type="Proteomes" id="UP000275267"/>
    </source>
</evidence>
<dbReference type="Proteomes" id="UP000275267">
    <property type="component" value="Unassembled WGS sequence"/>
</dbReference>
<sequence length="386" mass="42901">MPPELADDLLGEILLRLPPDDPACLLRASLACKRWRRILADPVFRRRHREIHRAPSVVGFLGIVSGNVPYCSRFVPNNPASGRLAGRDLPGWLVSDCRHGRALFVTPAQGPDTEGDLDFVVWDPLTDERRRLPPPSPTPTVTTRFNAAVLCSATAVGGCDHRGCHGGPFRAVFVFTTWTSAGWVTSARVYSSETDDWSEPTSIQQHPYVHVHIDPSPCPSALVGDTLYFRGSHRYAIEYQLGAQRLSVIDQPPWCMYKGGLMFLMPLEDSVLGLAEVEEEPSLSLCLWSRETSPDGVMQWARGRAIELEMLLPYAALPPQRLAFDGSRWIQDVDIVGFAEGTDIILVGFDHDVYMIELNSRRSKKVFDHFTCVVPYTSFSVPGIAS</sequence>
<comment type="caution">
    <text evidence="2">The sequence shown here is derived from an EMBL/GenBank/DDBJ whole genome shotgun (WGS) entry which is preliminary data.</text>
</comment>
<gene>
    <name evidence="2" type="ORF">C2845_PM05G11330</name>
</gene>
<dbReference type="SMART" id="SM00256">
    <property type="entry name" value="FBOX"/>
    <property type="match status" value="1"/>
</dbReference>
<evidence type="ECO:0000259" key="1">
    <source>
        <dbReference type="SMART" id="SM00256"/>
    </source>
</evidence>
<dbReference type="EMBL" id="PQIB02000003">
    <property type="protein sequence ID" value="RLN28596.1"/>
    <property type="molecule type" value="Genomic_DNA"/>
</dbReference>
<dbReference type="InterPro" id="IPR036047">
    <property type="entry name" value="F-box-like_dom_sf"/>
</dbReference>
<dbReference type="Gene3D" id="1.20.1280.50">
    <property type="match status" value="1"/>
</dbReference>
<dbReference type="Pfam" id="PF23635">
    <property type="entry name" value="Beta-prop_AT5G49610-like"/>
    <property type="match status" value="1"/>
</dbReference>
<keyword evidence="3" id="KW-1185">Reference proteome</keyword>